<comment type="caution">
    <text evidence="1">The sequence shown here is derived from an EMBL/GenBank/DDBJ whole genome shotgun (WGS) entry which is preliminary data.</text>
</comment>
<dbReference type="EMBL" id="VJXY01000082">
    <property type="protein sequence ID" value="MBD6620755.1"/>
    <property type="molecule type" value="Genomic_DNA"/>
</dbReference>
<organism evidence="1 2">
    <name type="scientific">Komarekiella delphini-convector SJRDD-AB1</name>
    <dbReference type="NCBI Taxonomy" id="2593771"/>
    <lineage>
        <taxon>Bacteria</taxon>
        <taxon>Bacillati</taxon>
        <taxon>Cyanobacteriota</taxon>
        <taxon>Cyanophyceae</taxon>
        <taxon>Nostocales</taxon>
        <taxon>Nostocaceae</taxon>
        <taxon>Komarekiella</taxon>
        <taxon>Komarekiella delphini-convector</taxon>
    </lineage>
</organism>
<name>A0AA40T507_9NOST</name>
<proteinExistence type="predicted"/>
<sequence>MQIVPTPLGMQIDYRRVYRTVEDVDYQRQLLSSLLVSDTVAVQPTIIAVKVEPQTVSLKALPKSFWRHL</sequence>
<protein>
    <submittedName>
        <fullName evidence="1">Uncharacterized protein</fullName>
    </submittedName>
</protein>
<evidence type="ECO:0000313" key="2">
    <source>
        <dbReference type="Proteomes" id="UP001165986"/>
    </source>
</evidence>
<accession>A0AA40T507</accession>
<dbReference type="RefSeq" id="WP_225226139.1">
    <property type="nucleotide sequence ID" value="NZ_VJXY01000082.1"/>
</dbReference>
<keyword evidence="2" id="KW-1185">Reference proteome</keyword>
<dbReference type="Proteomes" id="UP001165986">
    <property type="component" value="Unassembled WGS sequence"/>
</dbReference>
<gene>
    <name evidence="1" type="ORF">FNW02_34600</name>
</gene>
<reference evidence="1" key="1">
    <citation type="submission" date="2019-07" db="EMBL/GenBank/DDBJ databases">
        <title>Toxilogical consequences of a new and cryptic species of cyanobacteria (Komarekiella delphini-convector) recovered from the epidermis of a bottlenose dolphin and 1500 ft. in the air.</title>
        <authorList>
            <person name="Brown A.O."/>
            <person name="Dvorak P."/>
            <person name="Villanueva C.D."/>
            <person name="Foss A.J."/>
            <person name="Garvey A.D."/>
            <person name="Gibson Q.A."/>
            <person name="Johansen J.R."/>
            <person name="Casamatta D.A."/>
        </authorList>
    </citation>
    <scope>NUCLEOTIDE SEQUENCE</scope>
    <source>
        <strain evidence="1">SJRDD-AB1</strain>
    </source>
</reference>
<dbReference type="AlphaFoldDB" id="A0AA40T507"/>
<evidence type="ECO:0000313" key="1">
    <source>
        <dbReference type="EMBL" id="MBD6620755.1"/>
    </source>
</evidence>